<evidence type="ECO:0000256" key="2">
    <source>
        <dbReference type="ARBA" id="ARBA00022722"/>
    </source>
</evidence>
<name>A0A6A5QEX8_AMPQU</name>
<dbReference type="Pfam" id="PF02265">
    <property type="entry name" value="S1-P1_nuclease"/>
    <property type="match status" value="1"/>
</dbReference>
<keyword evidence="9" id="KW-1185">Reference proteome</keyword>
<keyword evidence="2" id="KW-0540">Nuclease</keyword>
<comment type="similarity">
    <text evidence="1">Belongs to the nuclease type I family.</text>
</comment>
<dbReference type="GO" id="GO:0003676">
    <property type="term" value="F:nucleic acid binding"/>
    <property type="evidence" value="ECO:0007669"/>
    <property type="project" value="InterPro"/>
</dbReference>
<keyword evidence="4" id="KW-0255">Endonuclease</keyword>
<dbReference type="InterPro" id="IPR003154">
    <property type="entry name" value="S1/P1nuclease"/>
</dbReference>
<dbReference type="Gene3D" id="1.10.575.10">
    <property type="entry name" value="P1 Nuclease"/>
    <property type="match status" value="1"/>
</dbReference>
<dbReference type="AlphaFoldDB" id="A0A6A5QEX8"/>
<keyword evidence="5" id="KW-0378">Hydrolase</keyword>
<dbReference type="OrthoDB" id="441446at2759"/>
<evidence type="ECO:0000256" key="6">
    <source>
        <dbReference type="ARBA" id="ARBA00023157"/>
    </source>
</evidence>
<protein>
    <submittedName>
        <fullName evidence="8">Phospholipase C/P1 nuclease domain-containing protein</fullName>
    </submittedName>
</protein>
<reference evidence="8" key="1">
    <citation type="journal article" date="2020" name="Stud. Mycol.">
        <title>101 Dothideomycetes genomes: a test case for predicting lifestyles and emergence of pathogens.</title>
        <authorList>
            <person name="Haridas S."/>
            <person name="Albert R."/>
            <person name="Binder M."/>
            <person name="Bloem J."/>
            <person name="Labutti K."/>
            <person name="Salamov A."/>
            <person name="Andreopoulos B."/>
            <person name="Baker S."/>
            <person name="Barry K."/>
            <person name="Bills G."/>
            <person name="Bluhm B."/>
            <person name="Cannon C."/>
            <person name="Castanera R."/>
            <person name="Culley D."/>
            <person name="Daum C."/>
            <person name="Ezra D."/>
            <person name="Gonzalez J."/>
            <person name="Henrissat B."/>
            <person name="Kuo A."/>
            <person name="Liang C."/>
            <person name="Lipzen A."/>
            <person name="Lutzoni F."/>
            <person name="Magnuson J."/>
            <person name="Mondo S."/>
            <person name="Nolan M."/>
            <person name="Ohm R."/>
            <person name="Pangilinan J."/>
            <person name="Park H.-J."/>
            <person name="Ramirez L."/>
            <person name="Alfaro M."/>
            <person name="Sun H."/>
            <person name="Tritt A."/>
            <person name="Yoshinaga Y."/>
            <person name="Zwiers L.-H."/>
            <person name="Turgeon B."/>
            <person name="Goodwin S."/>
            <person name="Spatafora J."/>
            <person name="Crous P."/>
            <person name="Grigoriev I."/>
        </authorList>
    </citation>
    <scope>NUCLEOTIDE SEQUENCE</scope>
    <source>
        <strain evidence="8">HMLAC05119</strain>
    </source>
</reference>
<evidence type="ECO:0000256" key="1">
    <source>
        <dbReference type="ARBA" id="ARBA00009547"/>
    </source>
</evidence>
<evidence type="ECO:0000256" key="4">
    <source>
        <dbReference type="ARBA" id="ARBA00022759"/>
    </source>
</evidence>
<gene>
    <name evidence="8" type="ORF">BDU57DRAFT_518886</name>
</gene>
<dbReference type="PANTHER" id="PTHR33146:SF26">
    <property type="entry name" value="ENDONUCLEASE 4"/>
    <property type="match status" value="1"/>
</dbReference>
<evidence type="ECO:0000256" key="3">
    <source>
        <dbReference type="ARBA" id="ARBA00022723"/>
    </source>
</evidence>
<dbReference type="PANTHER" id="PTHR33146">
    <property type="entry name" value="ENDONUCLEASE 4"/>
    <property type="match status" value="1"/>
</dbReference>
<proteinExistence type="inferred from homology"/>
<keyword evidence="3" id="KW-0479">Metal-binding</keyword>
<dbReference type="GO" id="GO:0016788">
    <property type="term" value="F:hydrolase activity, acting on ester bonds"/>
    <property type="evidence" value="ECO:0007669"/>
    <property type="project" value="InterPro"/>
</dbReference>
<accession>A0A6A5QEX8</accession>
<sequence length="284" mass="31316">MPTCLSIERAPAPRRFNLTIKIHLFSPLECRRFSKQVTPRERQRLQALKLSAISILRRGSHRSHTLINNAVLPKMKLTTFTLLATAANPASSWGTDVHNQIGHLATALLSPSTTTLLTSLLSNTTLGAAASWADAYAHTPEGHFSYQWHWIDTHDNPPHTCRLDFEQDCAKGGCVVSAIGNQTRILTACVRSVVKNKGVATRGQPQECEMALKWLLHFLGDIHQPLHASGHAQGGNGVNVTFNGLHTQLHAVRRPTPPPGPKIHLLPYSHLDTRSSLTCTRTRK</sequence>
<evidence type="ECO:0000256" key="5">
    <source>
        <dbReference type="ARBA" id="ARBA00022801"/>
    </source>
</evidence>
<dbReference type="GO" id="GO:0004519">
    <property type="term" value="F:endonuclease activity"/>
    <property type="evidence" value="ECO:0007669"/>
    <property type="project" value="UniProtKB-KW"/>
</dbReference>
<dbReference type="GO" id="GO:0046872">
    <property type="term" value="F:metal ion binding"/>
    <property type="evidence" value="ECO:0007669"/>
    <property type="project" value="UniProtKB-KW"/>
</dbReference>
<dbReference type="SUPFAM" id="SSF48537">
    <property type="entry name" value="Phospholipase C/P1 nuclease"/>
    <property type="match status" value="1"/>
</dbReference>
<evidence type="ECO:0000313" key="8">
    <source>
        <dbReference type="EMBL" id="KAF1914105.1"/>
    </source>
</evidence>
<dbReference type="GO" id="GO:0006308">
    <property type="term" value="P:DNA catabolic process"/>
    <property type="evidence" value="ECO:0007669"/>
    <property type="project" value="InterPro"/>
</dbReference>
<organism evidence="8 9">
    <name type="scientific">Ampelomyces quisqualis</name>
    <name type="common">Powdery mildew agent</name>
    <dbReference type="NCBI Taxonomy" id="50730"/>
    <lineage>
        <taxon>Eukaryota</taxon>
        <taxon>Fungi</taxon>
        <taxon>Dikarya</taxon>
        <taxon>Ascomycota</taxon>
        <taxon>Pezizomycotina</taxon>
        <taxon>Dothideomycetes</taxon>
        <taxon>Pleosporomycetidae</taxon>
        <taxon>Pleosporales</taxon>
        <taxon>Pleosporineae</taxon>
        <taxon>Phaeosphaeriaceae</taxon>
        <taxon>Ampelomyces</taxon>
    </lineage>
</organism>
<keyword evidence="7" id="KW-0325">Glycoprotein</keyword>
<dbReference type="Proteomes" id="UP000800096">
    <property type="component" value="Unassembled WGS sequence"/>
</dbReference>
<dbReference type="EMBL" id="ML979137">
    <property type="protein sequence ID" value="KAF1914105.1"/>
    <property type="molecule type" value="Genomic_DNA"/>
</dbReference>
<dbReference type="InterPro" id="IPR008947">
    <property type="entry name" value="PLipase_C/P1_nuclease_dom_sf"/>
</dbReference>
<evidence type="ECO:0000313" key="9">
    <source>
        <dbReference type="Proteomes" id="UP000800096"/>
    </source>
</evidence>
<keyword evidence="6" id="KW-1015">Disulfide bond</keyword>
<evidence type="ECO:0000256" key="7">
    <source>
        <dbReference type="ARBA" id="ARBA00023180"/>
    </source>
</evidence>